<accession>A0AAD9GJA8</accession>
<sequence>MAQLPWAVVESRPVTFAKARLAAVKCAQELSEVLDNNATKSRVVSLLQDFIGALQECEANATIKEQIKHVPCVSLVKARGAVQIHPSFMGDALKGVYSYLANLLMQYNEDLGGIWLTCGKVRQMDECGYVTDGDSFGILSLRISLRLLVFTPRSGRMCGKVTKADPHRASLLVYGIFGVTARPDENDNLQAQELREGDTVDMEVSDVKILPKNKWVILSTTMGRVRVMS</sequence>
<evidence type="ECO:0000259" key="3">
    <source>
        <dbReference type="Pfam" id="PF03876"/>
    </source>
</evidence>
<dbReference type="InterPro" id="IPR036898">
    <property type="entry name" value="RNA_pol_Rpb7-like_N_sf"/>
</dbReference>
<dbReference type="Proteomes" id="UP001195914">
    <property type="component" value="Unassembled WGS sequence"/>
</dbReference>
<reference evidence="4" key="1">
    <citation type="journal article" date="2014" name="Nucleic Acids Res.">
        <title>The evolutionary dynamics of variant antigen genes in Babesia reveal a history of genomic innovation underlying host-parasite interaction.</title>
        <authorList>
            <person name="Jackson A.P."/>
            <person name="Otto T.D."/>
            <person name="Darby A."/>
            <person name="Ramaprasad A."/>
            <person name="Xia D."/>
            <person name="Echaide I.E."/>
            <person name="Farber M."/>
            <person name="Gahlot S."/>
            <person name="Gamble J."/>
            <person name="Gupta D."/>
            <person name="Gupta Y."/>
            <person name="Jackson L."/>
            <person name="Malandrin L."/>
            <person name="Malas T.B."/>
            <person name="Moussa E."/>
            <person name="Nair M."/>
            <person name="Reid A.J."/>
            <person name="Sanders M."/>
            <person name="Sharma J."/>
            <person name="Tracey A."/>
            <person name="Quail M.A."/>
            <person name="Weir W."/>
            <person name="Wastling J.M."/>
            <person name="Hall N."/>
            <person name="Willadsen P."/>
            <person name="Lingelbach K."/>
            <person name="Shiels B."/>
            <person name="Tait A."/>
            <person name="Berriman M."/>
            <person name="Allred D.R."/>
            <person name="Pain A."/>
        </authorList>
    </citation>
    <scope>NUCLEOTIDE SEQUENCE</scope>
    <source>
        <strain evidence="4">1802A</strain>
    </source>
</reference>
<evidence type="ECO:0000256" key="1">
    <source>
        <dbReference type="ARBA" id="ARBA00022478"/>
    </source>
</evidence>
<dbReference type="Pfam" id="PF03876">
    <property type="entry name" value="SHS2_Rpb7-N"/>
    <property type="match status" value="1"/>
</dbReference>
<dbReference type="GO" id="GO:0006351">
    <property type="term" value="P:DNA-templated transcription"/>
    <property type="evidence" value="ECO:0007669"/>
    <property type="project" value="InterPro"/>
</dbReference>
<name>A0AAD9GJA8_BABDI</name>
<dbReference type="InterPro" id="IPR005576">
    <property type="entry name" value="Rpb7-like_N"/>
</dbReference>
<keyword evidence="2" id="KW-0804">Transcription</keyword>
<keyword evidence="5" id="KW-1185">Reference proteome</keyword>
<dbReference type="Gene3D" id="3.30.1490.120">
    <property type="entry name" value="RNA polymerase Rpb7-like, N-terminal domain"/>
    <property type="match status" value="1"/>
</dbReference>
<reference evidence="4" key="2">
    <citation type="submission" date="2021-05" db="EMBL/GenBank/DDBJ databases">
        <authorList>
            <person name="Pain A."/>
        </authorList>
    </citation>
    <scope>NUCLEOTIDE SEQUENCE</scope>
    <source>
        <strain evidence="4">1802A</strain>
    </source>
</reference>
<evidence type="ECO:0000313" key="4">
    <source>
        <dbReference type="EMBL" id="KAK1939514.1"/>
    </source>
</evidence>
<feature type="domain" description="RNA polymerase Rpb7-like N-terminal" evidence="3">
    <location>
        <begin position="82"/>
        <end position="134"/>
    </location>
</feature>
<proteinExistence type="predicted"/>
<comment type="caution">
    <text evidence="4">The sequence shown here is derived from an EMBL/GenBank/DDBJ whole genome shotgun (WGS) entry which is preliminary data.</text>
</comment>
<evidence type="ECO:0000256" key="2">
    <source>
        <dbReference type="ARBA" id="ARBA00023163"/>
    </source>
</evidence>
<protein>
    <recommendedName>
        <fullName evidence="3">RNA polymerase Rpb7-like N-terminal domain-containing protein</fullName>
    </recommendedName>
</protein>
<dbReference type="EMBL" id="JAHBMH010000007">
    <property type="protein sequence ID" value="KAK1939514.1"/>
    <property type="molecule type" value="Genomic_DNA"/>
</dbReference>
<keyword evidence="1" id="KW-0240">DNA-directed RNA polymerase</keyword>
<evidence type="ECO:0000313" key="5">
    <source>
        <dbReference type="Proteomes" id="UP001195914"/>
    </source>
</evidence>
<dbReference type="GO" id="GO:0000428">
    <property type="term" value="C:DNA-directed RNA polymerase complex"/>
    <property type="evidence" value="ECO:0007669"/>
    <property type="project" value="UniProtKB-KW"/>
</dbReference>
<organism evidence="4 5">
    <name type="scientific">Babesia divergens</name>
    <dbReference type="NCBI Taxonomy" id="32595"/>
    <lineage>
        <taxon>Eukaryota</taxon>
        <taxon>Sar</taxon>
        <taxon>Alveolata</taxon>
        <taxon>Apicomplexa</taxon>
        <taxon>Aconoidasida</taxon>
        <taxon>Piroplasmida</taxon>
        <taxon>Babesiidae</taxon>
        <taxon>Babesia</taxon>
    </lineage>
</organism>
<dbReference type="AlphaFoldDB" id="A0AAD9GJA8"/>
<gene>
    <name evidence="4" type="ORF">X943_000641</name>
</gene>